<feature type="transmembrane region" description="Helical" evidence="7">
    <location>
        <begin position="41"/>
        <end position="60"/>
    </location>
</feature>
<evidence type="ECO:0000256" key="6">
    <source>
        <dbReference type="ARBA" id="ARBA00023136"/>
    </source>
</evidence>
<evidence type="ECO:0000259" key="9">
    <source>
        <dbReference type="PROSITE" id="PS50928"/>
    </source>
</evidence>
<keyword evidence="4 7" id="KW-0812">Transmembrane</keyword>
<feature type="region of interest" description="Disordered" evidence="8">
    <location>
        <begin position="1"/>
        <end position="27"/>
    </location>
</feature>
<dbReference type="EMBL" id="BAAAPF010000049">
    <property type="protein sequence ID" value="GAA2119905.1"/>
    <property type="molecule type" value="Genomic_DNA"/>
</dbReference>
<name>A0ABN2XZD5_9ACTN</name>
<keyword evidence="11" id="KW-1185">Reference proteome</keyword>
<organism evidence="10 11">
    <name type="scientific">Streptomyces synnematoformans</name>
    <dbReference type="NCBI Taxonomy" id="415721"/>
    <lineage>
        <taxon>Bacteria</taxon>
        <taxon>Bacillati</taxon>
        <taxon>Actinomycetota</taxon>
        <taxon>Actinomycetes</taxon>
        <taxon>Kitasatosporales</taxon>
        <taxon>Streptomycetaceae</taxon>
        <taxon>Streptomyces</taxon>
    </lineage>
</organism>
<keyword evidence="2 7" id="KW-0813">Transport</keyword>
<dbReference type="PANTHER" id="PTHR43227">
    <property type="entry name" value="BLL4140 PROTEIN"/>
    <property type="match status" value="1"/>
</dbReference>
<dbReference type="PANTHER" id="PTHR43227:SF8">
    <property type="entry name" value="DIACETYLCHITOBIOSE UPTAKE SYSTEM PERMEASE PROTEIN DASB"/>
    <property type="match status" value="1"/>
</dbReference>
<evidence type="ECO:0000256" key="8">
    <source>
        <dbReference type="SAM" id="MobiDB-lite"/>
    </source>
</evidence>
<reference evidence="10 11" key="1">
    <citation type="journal article" date="2019" name="Int. J. Syst. Evol. Microbiol.">
        <title>The Global Catalogue of Microorganisms (GCM) 10K type strain sequencing project: providing services to taxonomists for standard genome sequencing and annotation.</title>
        <authorList>
            <consortium name="The Broad Institute Genomics Platform"/>
            <consortium name="The Broad Institute Genome Sequencing Center for Infectious Disease"/>
            <person name="Wu L."/>
            <person name="Ma J."/>
        </authorList>
    </citation>
    <scope>NUCLEOTIDE SEQUENCE [LARGE SCALE GENOMIC DNA]</scope>
    <source>
        <strain evidence="10 11">JCM 15481</strain>
    </source>
</reference>
<feature type="transmembrane region" description="Helical" evidence="7">
    <location>
        <begin position="105"/>
        <end position="126"/>
    </location>
</feature>
<comment type="similarity">
    <text evidence="7">Belongs to the binding-protein-dependent transport system permease family.</text>
</comment>
<accession>A0ABN2XZD5</accession>
<dbReference type="CDD" id="cd06261">
    <property type="entry name" value="TM_PBP2"/>
    <property type="match status" value="1"/>
</dbReference>
<dbReference type="PROSITE" id="PS50928">
    <property type="entry name" value="ABC_TM1"/>
    <property type="match status" value="1"/>
</dbReference>
<evidence type="ECO:0000256" key="2">
    <source>
        <dbReference type="ARBA" id="ARBA00022448"/>
    </source>
</evidence>
<dbReference type="Gene3D" id="1.10.3720.10">
    <property type="entry name" value="MetI-like"/>
    <property type="match status" value="1"/>
</dbReference>
<dbReference type="RefSeq" id="WP_344289638.1">
    <property type="nucleotide sequence ID" value="NZ_BAAAPF010000049.1"/>
</dbReference>
<comment type="subcellular location">
    <subcellularLocation>
        <location evidence="1 7">Cell membrane</location>
        <topology evidence="1 7">Multi-pass membrane protein</topology>
    </subcellularLocation>
</comment>
<sequence>MKESLTAEAAIAPPKEPSRPGRTSADAARRRKRLVTLTRPWLLLAPALAVLAGLLLWPLIEVGKLSLQEYEVKFGGGVGTWVGFDNYANLLSNELLWRTVLPNTVFFAFACVVLTVAFGTAVALLLNRLGTTWRVICSTAIMAAWAMPAVTGTYVWVWLFAPEDGLMSRIAGGLGLIDPETTNWFTDRLAFYAIATLNVIHHGFPFVAITVLAGLMTVPKELYEAGMIDGASAWQRFWRITVPALRPIFLVVTILSTIWDFKVFTQIFLMPGGSGSNEDVMNLGVYSYIEAFAKDDYGSGAAAAVLLTLLLIAITLVYIRTLFRQGEEDL</sequence>
<evidence type="ECO:0000313" key="11">
    <source>
        <dbReference type="Proteomes" id="UP001500443"/>
    </source>
</evidence>
<evidence type="ECO:0000256" key="4">
    <source>
        <dbReference type="ARBA" id="ARBA00022692"/>
    </source>
</evidence>
<proteinExistence type="inferred from homology"/>
<protein>
    <submittedName>
        <fullName evidence="10">Sugar ABC transporter permease</fullName>
    </submittedName>
</protein>
<evidence type="ECO:0000256" key="7">
    <source>
        <dbReference type="RuleBase" id="RU363032"/>
    </source>
</evidence>
<evidence type="ECO:0000256" key="1">
    <source>
        <dbReference type="ARBA" id="ARBA00004651"/>
    </source>
</evidence>
<evidence type="ECO:0000256" key="5">
    <source>
        <dbReference type="ARBA" id="ARBA00022989"/>
    </source>
</evidence>
<keyword evidence="6 7" id="KW-0472">Membrane</keyword>
<keyword evidence="5 7" id="KW-1133">Transmembrane helix</keyword>
<feature type="transmembrane region" description="Helical" evidence="7">
    <location>
        <begin position="297"/>
        <end position="319"/>
    </location>
</feature>
<dbReference type="Proteomes" id="UP001500443">
    <property type="component" value="Unassembled WGS sequence"/>
</dbReference>
<feature type="domain" description="ABC transmembrane type-1" evidence="9">
    <location>
        <begin position="101"/>
        <end position="318"/>
    </location>
</feature>
<feature type="transmembrane region" description="Helical" evidence="7">
    <location>
        <begin position="237"/>
        <end position="259"/>
    </location>
</feature>
<dbReference type="SUPFAM" id="SSF161098">
    <property type="entry name" value="MetI-like"/>
    <property type="match status" value="1"/>
</dbReference>
<gene>
    <name evidence="10" type="ORF">GCM10009802_22320</name>
</gene>
<feature type="transmembrane region" description="Helical" evidence="7">
    <location>
        <begin position="189"/>
        <end position="216"/>
    </location>
</feature>
<dbReference type="InterPro" id="IPR035906">
    <property type="entry name" value="MetI-like_sf"/>
</dbReference>
<dbReference type="InterPro" id="IPR000515">
    <property type="entry name" value="MetI-like"/>
</dbReference>
<keyword evidence="3" id="KW-1003">Cell membrane</keyword>
<evidence type="ECO:0000313" key="10">
    <source>
        <dbReference type="EMBL" id="GAA2119905.1"/>
    </source>
</evidence>
<comment type="caution">
    <text evidence="10">The sequence shown here is derived from an EMBL/GenBank/DDBJ whole genome shotgun (WGS) entry which is preliminary data.</text>
</comment>
<dbReference type="InterPro" id="IPR050809">
    <property type="entry name" value="UgpAE/MalFG_permease"/>
</dbReference>
<evidence type="ECO:0000256" key="3">
    <source>
        <dbReference type="ARBA" id="ARBA00022475"/>
    </source>
</evidence>
<feature type="transmembrane region" description="Helical" evidence="7">
    <location>
        <begin position="133"/>
        <end position="159"/>
    </location>
</feature>
<dbReference type="Pfam" id="PF00528">
    <property type="entry name" value="BPD_transp_1"/>
    <property type="match status" value="1"/>
</dbReference>